<comment type="caution">
    <text evidence="3">The sequence shown here is derived from an EMBL/GenBank/DDBJ whole genome shotgun (WGS) entry which is preliminary data.</text>
</comment>
<name>A0A918R877_9SPHN</name>
<evidence type="ECO:0000313" key="3">
    <source>
        <dbReference type="EMBL" id="GGZ90580.1"/>
    </source>
</evidence>
<sequence length="275" mass="29696">MSDNNQSGPHSDISRAKDLSRRVFKVVLYAIMAFIGLVAIAGVLGAEYAAGMVLAAPIGLAALFFRHKLNAFYKTAAVVAMVLVVGLGVSTQNQTEKAYSLGFISSDEMEEAAEAGFSDKASYEKHLANIAATEKAKADAAAAAAANRARAKAAAEAEKERREAEDEKRQLAAMLNDAKALNEKYDFIAGSRCGSGADDFLRSIAAHDFAWDDDAKGLFGRKFPDYLVRVDEPGVLTMVSDYAKLQNGFGAFTRIKLFCRYDTQAEKVLGYTFSQ</sequence>
<gene>
    <name evidence="3" type="ORF">GCM10011617_06920</name>
</gene>
<feature type="transmembrane region" description="Helical" evidence="2">
    <location>
        <begin position="48"/>
        <end position="65"/>
    </location>
</feature>
<keyword evidence="4" id="KW-1185">Reference proteome</keyword>
<dbReference type="Proteomes" id="UP000634139">
    <property type="component" value="Unassembled WGS sequence"/>
</dbReference>
<keyword evidence="2" id="KW-0472">Membrane</keyword>
<organism evidence="3 4">
    <name type="scientific">Novosphingobium arvoryzae</name>
    <dbReference type="NCBI Taxonomy" id="1256514"/>
    <lineage>
        <taxon>Bacteria</taxon>
        <taxon>Pseudomonadati</taxon>
        <taxon>Pseudomonadota</taxon>
        <taxon>Alphaproteobacteria</taxon>
        <taxon>Sphingomonadales</taxon>
        <taxon>Sphingomonadaceae</taxon>
        <taxon>Novosphingobium</taxon>
    </lineage>
</organism>
<keyword evidence="1" id="KW-0175">Coiled coil</keyword>
<evidence type="ECO:0000256" key="2">
    <source>
        <dbReference type="SAM" id="Phobius"/>
    </source>
</evidence>
<keyword evidence="2" id="KW-0812">Transmembrane</keyword>
<evidence type="ECO:0000256" key="1">
    <source>
        <dbReference type="SAM" id="Coils"/>
    </source>
</evidence>
<feature type="coiled-coil region" evidence="1">
    <location>
        <begin position="143"/>
        <end position="184"/>
    </location>
</feature>
<reference evidence="3" key="2">
    <citation type="submission" date="2020-09" db="EMBL/GenBank/DDBJ databases">
        <authorList>
            <person name="Sun Q."/>
            <person name="Kim S."/>
        </authorList>
    </citation>
    <scope>NUCLEOTIDE SEQUENCE</scope>
    <source>
        <strain evidence="3">KCTC 32422</strain>
    </source>
</reference>
<keyword evidence="2" id="KW-1133">Transmembrane helix</keyword>
<accession>A0A918R877</accession>
<feature type="transmembrane region" description="Helical" evidence="2">
    <location>
        <begin position="23"/>
        <end position="42"/>
    </location>
</feature>
<evidence type="ECO:0000313" key="4">
    <source>
        <dbReference type="Proteomes" id="UP000634139"/>
    </source>
</evidence>
<feature type="transmembrane region" description="Helical" evidence="2">
    <location>
        <begin position="72"/>
        <end position="90"/>
    </location>
</feature>
<dbReference type="AlphaFoldDB" id="A0A918R877"/>
<proteinExistence type="predicted"/>
<dbReference type="EMBL" id="BMZD01000002">
    <property type="protein sequence ID" value="GGZ90580.1"/>
    <property type="molecule type" value="Genomic_DNA"/>
</dbReference>
<protein>
    <submittedName>
        <fullName evidence="3">Uncharacterized protein</fullName>
    </submittedName>
</protein>
<reference evidence="3" key="1">
    <citation type="journal article" date="2014" name="Int. J. Syst. Evol. Microbiol.">
        <title>Complete genome sequence of Corynebacterium casei LMG S-19264T (=DSM 44701T), isolated from a smear-ripened cheese.</title>
        <authorList>
            <consortium name="US DOE Joint Genome Institute (JGI-PGF)"/>
            <person name="Walter F."/>
            <person name="Albersmeier A."/>
            <person name="Kalinowski J."/>
            <person name="Ruckert C."/>
        </authorList>
    </citation>
    <scope>NUCLEOTIDE SEQUENCE</scope>
    <source>
        <strain evidence="3">KCTC 32422</strain>
    </source>
</reference>